<reference evidence="4 5" key="1">
    <citation type="submission" date="2018-08" db="EMBL/GenBank/DDBJ databases">
        <title>Genomic Encyclopedia of Archaeal and Bacterial Type Strains, Phase II (KMG-II): from individual species to whole genera.</title>
        <authorList>
            <person name="Goeker M."/>
        </authorList>
    </citation>
    <scope>NUCLEOTIDE SEQUENCE [LARGE SCALE GENOMIC DNA]</scope>
    <source>
        <strain evidence="4 5">DSM 45791</strain>
    </source>
</reference>
<evidence type="ECO:0000313" key="4">
    <source>
        <dbReference type="EMBL" id="REH53950.1"/>
    </source>
</evidence>
<gene>
    <name evidence="4" type="ORF">BCF44_102171</name>
</gene>
<dbReference type="Gene3D" id="1.10.10.10">
    <property type="entry name" value="Winged helix-like DNA-binding domain superfamily/Winged helix DNA-binding domain"/>
    <property type="match status" value="1"/>
</dbReference>
<dbReference type="SUPFAM" id="SSF52172">
    <property type="entry name" value="CheY-like"/>
    <property type="match status" value="1"/>
</dbReference>
<keyword evidence="5" id="KW-1185">Reference proteome</keyword>
<feature type="domain" description="ANTAR" evidence="3">
    <location>
        <begin position="162"/>
        <end position="223"/>
    </location>
</feature>
<dbReference type="InterPro" id="IPR036388">
    <property type="entry name" value="WH-like_DNA-bd_sf"/>
</dbReference>
<protein>
    <submittedName>
        <fullName evidence="4">ANTAR domain-containing protein</fullName>
    </submittedName>
</protein>
<dbReference type="OrthoDB" id="3683444at2"/>
<accession>A0A3E0I5S5</accession>
<dbReference type="GO" id="GO:0003723">
    <property type="term" value="F:RNA binding"/>
    <property type="evidence" value="ECO:0007669"/>
    <property type="project" value="InterPro"/>
</dbReference>
<evidence type="ECO:0000259" key="3">
    <source>
        <dbReference type="PROSITE" id="PS50921"/>
    </source>
</evidence>
<comment type="caution">
    <text evidence="4">The sequence shown here is derived from an EMBL/GenBank/DDBJ whole genome shotgun (WGS) entry which is preliminary data.</text>
</comment>
<dbReference type="Pfam" id="PF03861">
    <property type="entry name" value="ANTAR"/>
    <property type="match status" value="1"/>
</dbReference>
<dbReference type="InterPro" id="IPR012074">
    <property type="entry name" value="GAF_ANTAR"/>
</dbReference>
<dbReference type="SMART" id="SM01012">
    <property type="entry name" value="ANTAR"/>
    <property type="match status" value="1"/>
</dbReference>
<evidence type="ECO:0000256" key="1">
    <source>
        <dbReference type="ARBA" id="ARBA00023015"/>
    </source>
</evidence>
<keyword evidence="2" id="KW-0804">Transcription</keyword>
<dbReference type="PIRSF" id="PIRSF036625">
    <property type="entry name" value="GAF_ANTAR"/>
    <property type="match status" value="1"/>
</dbReference>
<dbReference type="Gene3D" id="3.30.450.40">
    <property type="match status" value="1"/>
</dbReference>
<dbReference type="PROSITE" id="PS50921">
    <property type="entry name" value="ANTAR"/>
    <property type="match status" value="1"/>
</dbReference>
<dbReference type="InterPro" id="IPR011006">
    <property type="entry name" value="CheY-like_superfamily"/>
</dbReference>
<dbReference type="EMBL" id="QUNO01000002">
    <property type="protein sequence ID" value="REH53950.1"/>
    <property type="molecule type" value="Genomic_DNA"/>
</dbReference>
<evidence type="ECO:0000256" key="2">
    <source>
        <dbReference type="ARBA" id="ARBA00023163"/>
    </source>
</evidence>
<name>A0A3E0I5S5_9PSEU</name>
<dbReference type="SUPFAM" id="SSF55781">
    <property type="entry name" value="GAF domain-like"/>
    <property type="match status" value="1"/>
</dbReference>
<sequence>MDSMDRRARRAFVVLADNLVTDCAPIDYLGTLAQTAADLLESACAVLLTGRRNALGLVATSANWPGPIEMSEPWTDDRPGMNAFPSGPRMYSPDLTEDDHWALFTSAVLTARFGTVQAFSMRVWEQTVGVMCLLSEHPGNLDAALAQALANLATIGVLSERARDSAVVIDQLQHALGSRVTIEQAKGILAERLQVSVDDAFSTLRRHARSNNLKLDDVARAVVAGDLPII</sequence>
<organism evidence="4 5">
    <name type="scientific">Kutzneria buriramensis</name>
    <dbReference type="NCBI Taxonomy" id="1045776"/>
    <lineage>
        <taxon>Bacteria</taxon>
        <taxon>Bacillati</taxon>
        <taxon>Actinomycetota</taxon>
        <taxon>Actinomycetes</taxon>
        <taxon>Pseudonocardiales</taxon>
        <taxon>Pseudonocardiaceae</taxon>
        <taxon>Kutzneria</taxon>
    </lineage>
</organism>
<proteinExistence type="predicted"/>
<evidence type="ECO:0000313" key="5">
    <source>
        <dbReference type="Proteomes" id="UP000256269"/>
    </source>
</evidence>
<dbReference type="Proteomes" id="UP000256269">
    <property type="component" value="Unassembled WGS sequence"/>
</dbReference>
<dbReference type="AlphaFoldDB" id="A0A3E0I5S5"/>
<keyword evidence="1" id="KW-0805">Transcription regulation</keyword>
<dbReference type="InterPro" id="IPR029016">
    <property type="entry name" value="GAF-like_dom_sf"/>
</dbReference>
<dbReference type="InterPro" id="IPR005561">
    <property type="entry name" value="ANTAR"/>
</dbReference>